<feature type="region of interest" description="Disordered" evidence="1">
    <location>
        <begin position="120"/>
        <end position="142"/>
    </location>
</feature>
<dbReference type="EMBL" id="BAPV01000057">
    <property type="protein sequence ID" value="GBQ92168.1"/>
    <property type="molecule type" value="Genomic_DNA"/>
</dbReference>
<evidence type="ECO:0000313" key="3">
    <source>
        <dbReference type="Proteomes" id="UP001062776"/>
    </source>
</evidence>
<evidence type="ECO:0000256" key="1">
    <source>
        <dbReference type="SAM" id="MobiDB-lite"/>
    </source>
</evidence>
<comment type="caution">
    <text evidence="2">The sequence shown here is derived from an EMBL/GenBank/DDBJ whole genome shotgun (WGS) entry which is preliminary data.</text>
</comment>
<organism evidence="2 3">
    <name type="scientific">Asaia krungthepensis NRIC 0535</name>
    <dbReference type="NCBI Taxonomy" id="1307925"/>
    <lineage>
        <taxon>Bacteria</taxon>
        <taxon>Pseudomonadati</taxon>
        <taxon>Pseudomonadota</taxon>
        <taxon>Alphaproteobacteria</taxon>
        <taxon>Acetobacterales</taxon>
        <taxon>Acetobacteraceae</taxon>
        <taxon>Asaia</taxon>
    </lineage>
</organism>
<gene>
    <name evidence="2" type="ORF">AA0535_2472</name>
</gene>
<sequence length="142" mass="15563">MGSTILQRSRSIQTDQVAPVLDDAVPDRVGFLEPELRRSKDPVESDNLSLTQEIEKAMEGETGLIDIAGLIALPVMVLPLLYDDIASGLQENVTCIGQENAIEIRVGRHGVGAIKMRPRDHAYDRSHERERSQALSTVSSVS</sequence>
<reference evidence="2" key="1">
    <citation type="submission" date="2013-04" db="EMBL/GenBank/DDBJ databases">
        <title>The genome sequencing project of 58 acetic acid bacteria.</title>
        <authorList>
            <person name="Okamoto-Kainuma A."/>
            <person name="Ishikawa M."/>
            <person name="Umino S."/>
            <person name="Koizumi Y."/>
            <person name="Shiwa Y."/>
            <person name="Yoshikawa H."/>
            <person name="Matsutani M."/>
            <person name="Matsushita K."/>
        </authorList>
    </citation>
    <scope>NUCLEOTIDE SEQUENCE</scope>
    <source>
        <strain evidence="2">NRIC 0535</strain>
    </source>
</reference>
<accession>A0ABQ0Q5D9</accession>
<feature type="compositionally biased region" description="Basic and acidic residues" evidence="1">
    <location>
        <begin position="120"/>
        <end position="132"/>
    </location>
</feature>
<name>A0ABQ0Q5D9_9PROT</name>
<protein>
    <submittedName>
        <fullName evidence="2">Uncharacterized protein</fullName>
    </submittedName>
</protein>
<feature type="compositionally biased region" description="Polar residues" evidence="1">
    <location>
        <begin position="133"/>
        <end position="142"/>
    </location>
</feature>
<dbReference type="Proteomes" id="UP001062776">
    <property type="component" value="Unassembled WGS sequence"/>
</dbReference>
<proteinExistence type="predicted"/>
<keyword evidence="3" id="KW-1185">Reference proteome</keyword>
<evidence type="ECO:0000313" key="2">
    <source>
        <dbReference type="EMBL" id="GBQ92168.1"/>
    </source>
</evidence>